<evidence type="ECO:0000259" key="2">
    <source>
        <dbReference type="Pfam" id="PF13456"/>
    </source>
</evidence>
<dbReference type="InterPro" id="IPR000477">
    <property type="entry name" value="RT_dom"/>
</dbReference>
<reference evidence="4" key="1">
    <citation type="journal article" date="2005" name="PLoS Biol.">
        <title>The genomes of Oryza sativa: a history of duplications.</title>
        <authorList>
            <person name="Yu J."/>
            <person name="Wang J."/>
            <person name="Lin W."/>
            <person name="Li S."/>
            <person name="Li H."/>
            <person name="Zhou J."/>
            <person name="Ni P."/>
            <person name="Dong W."/>
            <person name="Hu S."/>
            <person name="Zeng C."/>
            <person name="Zhang J."/>
            <person name="Zhang Y."/>
            <person name="Li R."/>
            <person name="Xu Z."/>
            <person name="Li S."/>
            <person name="Li X."/>
            <person name="Zheng H."/>
            <person name="Cong L."/>
            <person name="Lin L."/>
            <person name="Yin J."/>
            <person name="Geng J."/>
            <person name="Li G."/>
            <person name="Shi J."/>
            <person name="Liu J."/>
            <person name="Lv H."/>
            <person name="Li J."/>
            <person name="Wang J."/>
            <person name="Deng Y."/>
            <person name="Ran L."/>
            <person name="Shi X."/>
            <person name="Wang X."/>
            <person name="Wu Q."/>
            <person name="Li C."/>
            <person name="Ren X."/>
            <person name="Wang J."/>
            <person name="Wang X."/>
            <person name="Li D."/>
            <person name="Liu D."/>
            <person name="Zhang X."/>
            <person name="Ji Z."/>
            <person name="Zhao W."/>
            <person name="Sun Y."/>
            <person name="Zhang Z."/>
            <person name="Bao J."/>
            <person name="Han Y."/>
            <person name="Dong L."/>
            <person name="Ji J."/>
            <person name="Chen P."/>
            <person name="Wu S."/>
            <person name="Liu J."/>
            <person name="Xiao Y."/>
            <person name="Bu D."/>
            <person name="Tan J."/>
            <person name="Yang L."/>
            <person name="Ye C."/>
            <person name="Zhang J."/>
            <person name="Xu J."/>
            <person name="Zhou Y."/>
            <person name="Yu Y."/>
            <person name="Zhang B."/>
            <person name="Zhuang S."/>
            <person name="Wei H."/>
            <person name="Liu B."/>
            <person name="Lei M."/>
            <person name="Yu H."/>
            <person name="Li Y."/>
            <person name="Xu H."/>
            <person name="Wei S."/>
            <person name="He X."/>
            <person name="Fang L."/>
            <person name="Zhang Z."/>
            <person name="Zhang Y."/>
            <person name="Huang X."/>
            <person name="Su Z."/>
            <person name="Tong W."/>
            <person name="Li J."/>
            <person name="Tong Z."/>
            <person name="Li S."/>
            <person name="Ye J."/>
            <person name="Wang L."/>
            <person name="Fang L."/>
            <person name="Lei T."/>
            <person name="Chen C."/>
            <person name="Chen H."/>
            <person name="Xu Z."/>
            <person name="Li H."/>
            <person name="Huang H."/>
            <person name="Zhang F."/>
            <person name="Xu H."/>
            <person name="Li N."/>
            <person name="Zhao C."/>
            <person name="Li S."/>
            <person name="Dong L."/>
            <person name="Huang Y."/>
            <person name="Li L."/>
            <person name="Xi Y."/>
            <person name="Qi Q."/>
            <person name="Li W."/>
            <person name="Zhang B."/>
            <person name="Hu W."/>
            <person name="Zhang Y."/>
            <person name="Tian X."/>
            <person name="Jiao Y."/>
            <person name="Liang X."/>
            <person name="Jin J."/>
            <person name="Gao L."/>
            <person name="Zheng W."/>
            <person name="Hao B."/>
            <person name="Liu S."/>
            <person name="Wang W."/>
            <person name="Yuan L."/>
            <person name="Cao M."/>
            <person name="McDermott J."/>
            <person name="Samudrala R."/>
            <person name="Wang J."/>
            <person name="Wong G.K."/>
            <person name="Yang H."/>
        </authorList>
    </citation>
    <scope>NUCLEOTIDE SEQUENCE [LARGE SCALE GENOMIC DNA]</scope>
</reference>
<dbReference type="Pfam" id="PF13456">
    <property type="entry name" value="RVT_3"/>
    <property type="match status" value="1"/>
</dbReference>
<evidence type="ECO:0008006" key="5">
    <source>
        <dbReference type="Google" id="ProtNLM"/>
    </source>
</evidence>
<dbReference type="InterPro" id="IPR026960">
    <property type="entry name" value="RVT-Znf"/>
</dbReference>
<dbReference type="AlphaFoldDB" id="B9GDN1"/>
<feature type="domain" description="RNase H type-1" evidence="2">
    <location>
        <begin position="648"/>
        <end position="726"/>
    </location>
</feature>
<dbReference type="GO" id="GO:0004523">
    <property type="term" value="F:RNA-DNA hybrid ribonuclease activity"/>
    <property type="evidence" value="ECO:0007669"/>
    <property type="project" value="InterPro"/>
</dbReference>
<dbReference type="Proteomes" id="UP000007752">
    <property type="component" value="Chromosome 12"/>
</dbReference>
<dbReference type="InterPro" id="IPR044730">
    <property type="entry name" value="RNase_H-like_dom_plant"/>
</dbReference>
<dbReference type="PANTHER" id="PTHR33116">
    <property type="entry name" value="REVERSE TRANSCRIPTASE ZINC-BINDING DOMAIN-CONTAINING PROTEIN-RELATED-RELATED"/>
    <property type="match status" value="1"/>
</dbReference>
<accession>B9GDN1</accession>
<evidence type="ECO:0000259" key="3">
    <source>
        <dbReference type="Pfam" id="PF13966"/>
    </source>
</evidence>
<feature type="domain" description="Reverse transcriptase zinc-binding" evidence="3">
    <location>
        <begin position="453"/>
        <end position="548"/>
    </location>
</feature>
<dbReference type="PANTHER" id="PTHR33116:SF86">
    <property type="entry name" value="REVERSE TRANSCRIPTASE DOMAIN-CONTAINING PROTEIN"/>
    <property type="match status" value="1"/>
</dbReference>
<dbReference type="GO" id="GO:0003676">
    <property type="term" value="F:nucleic acid binding"/>
    <property type="evidence" value="ECO:0007669"/>
    <property type="project" value="InterPro"/>
</dbReference>
<feature type="domain" description="Reverse transcriptase" evidence="1">
    <location>
        <begin position="5"/>
        <end position="97"/>
    </location>
</feature>
<proteinExistence type="predicted"/>
<protein>
    <recommendedName>
        <fullName evidence="5">Reverse transcriptase domain-containing protein</fullName>
    </recommendedName>
</protein>
<evidence type="ECO:0000259" key="1">
    <source>
        <dbReference type="Pfam" id="PF00078"/>
    </source>
</evidence>
<dbReference type="Pfam" id="PF13966">
    <property type="entry name" value="zf-RVT"/>
    <property type="match status" value="1"/>
</dbReference>
<dbReference type="InterPro" id="IPR002156">
    <property type="entry name" value="RNaseH_domain"/>
</dbReference>
<dbReference type="CDD" id="cd06222">
    <property type="entry name" value="RNase_H_like"/>
    <property type="match status" value="1"/>
</dbReference>
<gene>
    <name evidence="4" type="ORF">OsJ_36435</name>
</gene>
<sequence length="740" mass="84126">MTSARKQFCAYKLDLSKAYDRGDWEFLEKALIKIGFCEQWVHWVMICVTTVQYSVYFNGTLLEPFSPSRGLPQGDPLSPYLFLFVAKGLSCILNHEVENNRLGELKICPGPALGYGKKCDGLGSRKSRGPNLACPEQAVIVHQALKKYQDYTGQLLSPAKCSLLSSAHCPDDTLDEIKAILQIQTSTFEAKYLGLPTPEGRMSADRFKSISERLAKRMNSWSEKFMSSGAKEVLIKSVAQAIPTYMMGVFKLPASTCDVYTKMIRDFWWGDDENKRKVHWIAWENLVLPKGLGGLGFRDLRLFNQALLGRQAWRLIQYLESLCARILKAKYYPNSELIDAVFPVDSSPSWKGIEHGLHLLKKGLVWRIGDGSKVNIWRDQWIPKESAFKPMGRSRCRLRWVSQLMVPREKCWDEELIRHVCYPHDAEDILKIKIMQFPVEDFPAWHYERTGVYSVRSAYRIALSCQASSTAGSSSSSPSGERRIWRNIWNLQAPPKVKIFAWRLARDCLATQRNRKSRKLVSDSTCRTCGGEEEDGFHAVISCTRAKALRKEMREYWRLPADEELTNYGPDWLLLILEKLGTEERAQFVLVLWRSWFLRNDNQTRNNCRHQRKSSVPVSLQSKLKEEEAPVRVNIKWKAPPIGWAKVNVDGAYVAATGKAGAGIIIRNHMGEVLLSSWRTIKNCGSAEEADQAVSCRDGIRLLVEWVKMPMILETDCANIGRAMVNTGDDRSIPPLAGDS</sequence>
<evidence type="ECO:0000313" key="4">
    <source>
        <dbReference type="EMBL" id="EEE53388.1"/>
    </source>
</evidence>
<reference evidence="4" key="2">
    <citation type="submission" date="2008-12" db="EMBL/GenBank/DDBJ databases">
        <title>Improved gene annotation of the rice (Oryza sativa) genomes.</title>
        <authorList>
            <person name="Wang J."/>
            <person name="Li R."/>
            <person name="Fan W."/>
            <person name="Huang Q."/>
            <person name="Zhang J."/>
            <person name="Zhou Y."/>
            <person name="Hu Y."/>
            <person name="Zi S."/>
            <person name="Li J."/>
            <person name="Ni P."/>
            <person name="Zheng H."/>
            <person name="Zhang Y."/>
            <person name="Zhao M."/>
            <person name="Hao Q."/>
            <person name="McDermott J."/>
            <person name="Samudrala R."/>
            <person name="Kristiansen K."/>
            <person name="Wong G.K.-S."/>
        </authorList>
    </citation>
    <scope>NUCLEOTIDE SEQUENCE</scope>
</reference>
<name>B9GDN1_ORYSJ</name>
<dbReference type="EMBL" id="CM000149">
    <property type="protein sequence ID" value="EEE53388.1"/>
    <property type="molecule type" value="Genomic_DNA"/>
</dbReference>
<organism evidence="4">
    <name type="scientific">Oryza sativa subsp. japonica</name>
    <name type="common">Rice</name>
    <dbReference type="NCBI Taxonomy" id="39947"/>
    <lineage>
        <taxon>Eukaryota</taxon>
        <taxon>Viridiplantae</taxon>
        <taxon>Streptophyta</taxon>
        <taxon>Embryophyta</taxon>
        <taxon>Tracheophyta</taxon>
        <taxon>Spermatophyta</taxon>
        <taxon>Magnoliopsida</taxon>
        <taxon>Liliopsida</taxon>
        <taxon>Poales</taxon>
        <taxon>Poaceae</taxon>
        <taxon>BOP clade</taxon>
        <taxon>Oryzoideae</taxon>
        <taxon>Oryzeae</taxon>
        <taxon>Oryzinae</taxon>
        <taxon>Oryza</taxon>
        <taxon>Oryza sativa</taxon>
    </lineage>
</organism>
<dbReference type="Pfam" id="PF00078">
    <property type="entry name" value="RVT_1"/>
    <property type="match status" value="1"/>
</dbReference>